<accession>A0A1H3VG57</accession>
<organism evidence="1 2">
    <name type="scientific">Desulfuromusa kysingii</name>
    <dbReference type="NCBI Taxonomy" id="37625"/>
    <lineage>
        <taxon>Bacteria</taxon>
        <taxon>Pseudomonadati</taxon>
        <taxon>Thermodesulfobacteriota</taxon>
        <taxon>Desulfuromonadia</taxon>
        <taxon>Desulfuromonadales</taxon>
        <taxon>Geopsychrobacteraceae</taxon>
        <taxon>Desulfuromusa</taxon>
    </lineage>
</organism>
<keyword evidence="2" id="KW-1185">Reference proteome</keyword>
<dbReference type="EMBL" id="FNQN01000001">
    <property type="protein sequence ID" value="SDZ73773.1"/>
    <property type="molecule type" value="Genomic_DNA"/>
</dbReference>
<evidence type="ECO:0000313" key="2">
    <source>
        <dbReference type="Proteomes" id="UP000199409"/>
    </source>
</evidence>
<dbReference type="Proteomes" id="UP000199409">
    <property type="component" value="Unassembled WGS sequence"/>
</dbReference>
<dbReference type="OrthoDB" id="6197922at2"/>
<dbReference type="STRING" id="37625.SAMN05660420_00027"/>
<evidence type="ECO:0000313" key="1">
    <source>
        <dbReference type="EMBL" id="SDZ73773.1"/>
    </source>
</evidence>
<proteinExistence type="predicted"/>
<protein>
    <submittedName>
        <fullName evidence="1">Uncharacterized protein</fullName>
    </submittedName>
</protein>
<dbReference type="RefSeq" id="WP_092343909.1">
    <property type="nucleotide sequence ID" value="NZ_FNQN01000001.1"/>
</dbReference>
<sequence length="145" mass="17104">MSPKIDDSCFSLFLRFAGFTQELSSHDDEFCKKQLEEIRAHIAQYQPEERGKRALQWIEQYARGYRDRWNKKIIAAEASNHRCLDCPLCDDKTQDHCAIHDQWLELLQKYIANEVNTQEYTKKTLELLTAHKEDLKVKVSELSLD</sequence>
<gene>
    <name evidence="1" type="ORF">SAMN05660420_00027</name>
</gene>
<name>A0A1H3VG57_9BACT</name>
<dbReference type="AlphaFoldDB" id="A0A1H3VG57"/>
<reference evidence="1 2" key="1">
    <citation type="submission" date="2016-10" db="EMBL/GenBank/DDBJ databases">
        <authorList>
            <person name="de Groot N.N."/>
        </authorList>
    </citation>
    <scope>NUCLEOTIDE SEQUENCE [LARGE SCALE GENOMIC DNA]</scope>
    <source>
        <strain evidence="1 2">DSM 7343</strain>
    </source>
</reference>